<dbReference type="InterPro" id="IPR019826">
    <property type="entry name" value="Carboxylesterase_B_AS"/>
</dbReference>
<accession>A0A5D8Z904</accession>
<comment type="caution">
    <text evidence="4">The sequence shown here is derived from an EMBL/GenBank/DDBJ whole genome shotgun (WGS) entry which is preliminary data.</text>
</comment>
<dbReference type="SUPFAM" id="SSF53474">
    <property type="entry name" value="alpha/beta-Hydrolases"/>
    <property type="match status" value="1"/>
</dbReference>
<dbReference type="InterPro" id="IPR050300">
    <property type="entry name" value="GDXG_lipolytic_enzyme"/>
</dbReference>
<dbReference type="PANTHER" id="PTHR48081">
    <property type="entry name" value="AB HYDROLASE SUPERFAMILY PROTEIN C4A8.06C"/>
    <property type="match status" value="1"/>
</dbReference>
<proteinExistence type="predicted"/>
<feature type="compositionally biased region" description="Low complexity" evidence="2">
    <location>
        <begin position="327"/>
        <end position="341"/>
    </location>
</feature>
<keyword evidence="5" id="KW-1185">Reference proteome</keyword>
<organism evidence="4 5">
    <name type="scientific">Cognatilysobacter lacus</name>
    <dbReference type="NCBI Taxonomy" id="1643323"/>
    <lineage>
        <taxon>Bacteria</taxon>
        <taxon>Pseudomonadati</taxon>
        <taxon>Pseudomonadota</taxon>
        <taxon>Gammaproteobacteria</taxon>
        <taxon>Lysobacterales</taxon>
        <taxon>Lysobacteraceae</taxon>
        <taxon>Cognatilysobacter</taxon>
    </lineage>
</organism>
<protein>
    <submittedName>
        <fullName evidence="4">Alpha/beta hydrolase</fullName>
    </submittedName>
</protein>
<dbReference type="EMBL" id="VTRV01000009">
    <property type="protein sequence ID" value="TZF91415.1"/>
    <property type="molecule type" value="Genomic_DNA"/>
</dbReference>
<dbReference type="InterPro" id="IPR013094">
    <property type="entry name" value="AB_hydrolase_3"/>
</dbReference>
<evidence type="ECO:0000256" key="1">
    <source>
        <dbReference type="ARBA" id="ARBA00022801"/>
    </source>
</evidence>
<feature type="domain" description="Alpha/beta hydrolase fold-3" evidence="3">
    <location>
        <begin position="92"/>
        <end position="298"/>
    </location>
</feature>
<reference evidence="4 5" key="1">
    <citation type="submission" date="2019-08" db="EMBL/GenBank/DDBJ databases">
        <title>Draft genome sequence of Lysobacter sp. UKS-15.</title>
        <authorList>
            <person name="Im W.-T."/>
        </authorList>
    </citation>
    <scope>NUCLEOTIDE SEQUENCE [LARGE SCALE GENOMIC DNA]</scope>
    <source>
        <strain evidence="4 5">UKS-15</strain>
    </source>
</reference>
<evidence type="ECO:0000313" key="4">
    <source>
        <dbReference type="EMBL" id="TZF91415.1"/>
    </source>
</evidence>
<dbReference type="Pfam" id="PF07859">
    <property type="entry name" value="Abhydrolase_3"/>
    <property type="match status" value="1"/>
</dbReference>
<sequence length="347" mass="35786">QPPAADAQMQAVLDQLGKLGGKPIETLSAVEARKQPSPADAVKALLTSQGKPTAPEAVGKVENRTFPGPGGAVPIRIYWPKGATPGKPLPVVLYIHGGGWVIADLDTYDASPRAIANASGAVVVSTHYRQGPENPFPAAHDDTLAAYKWVLANAKSFGGDASKVAVVGESAGGNMAANIAIAARDQKLQAPVHQVLVYPVAGDDMNSPSYLENANAKPLSKPMMAWFARNYLGDMAKASDPRIALVKQPNLGGLAPATFVLAQIDPLRSEGETLAQKMQAAGTPVEVLKFDGVTHEFFGMGAVVDKAKQAEQQVGAKLKAAFASATSAASASTTAPAATPAGTPPTK</sequence>
<dbReference type="AlphaFoldDB" id="A0A5D8Z904"/>
<evidence type="ECO:0000313" key="5">
    <source>
        <dbReference type="Proteomes" id="UP000323164"/>
    </source>
</evidence>
<evidence type="ECO:0000259" key="3">
    <source>
        <dbReference type="Pfam" id="PF07859"/>
    </source>
</evidence>
<dbReference type="Gene3D" id="3.40.50.1820">
    <property type="entry name" value="alpha/beta hydrolase"/>
    <property type="match status" value="1"/>
</dbReference>
<evidence type="ECO:0000256" key="2">
    <source>
        <dbReference type="SAM" id="MobiDB-lite"/>
    </source>
</evidence>
<dbReference type="GO" id="GO:0016787">
    <property type="term" value="F:hydrolase activity"/>
    <property type="evidence" value="ECO:0007669"/>
    <property type="project" value="UniProtKB-KW"/>
</dbReference>
<dbReference type="OrthoDB" id="9806180at2"/>
<dbReference type="PANTHER" id="PTHR48081:SF8">
    <property type="entry name" value="ALPHA_BETA HYDROLASE FOLD-3 DOMAIN-CONTAINING PROTEIN-RELATED"/>
    <property type="match status" value="1"/>
</dbReference>
<dbReference type="Proteomes" id="UP000323164">
    <property type="component" value="Unassembled WGS sequence"/>
</dbReference>
<keyword evidence="1 4" id="KW-0378">Hydrolase</keyword>
<feature type="region of interest" description="Disordered" evidence="2">
    <location>
        <begin position="327"/>
        <end position="347"/>
    </location>
</feature>
<gene>
    <name evidence="4" type="ORF">FW784_01645</name>
</gene>
<dbReference type="RefSeq" id="WP_149351617.1">
    <property type="nucleotide sequence ID" value="NZ_VTRV01000009.1"/>
</dbReference>
<dbReference type="InterPro" id="IPR029058">
    <property type="entry name" value="AB_hydrolase_fold"/>
</dbReference>
<feature type="non-terminal residue" evidence="4">
    <location>
        <position position="1"/>
    </location>
</feature>
<dbReference type="PROSITE" id="PS00122">
    <property type="entry name" value="CARBOXYLESTERASE_B_1"/>
    <property type="match status" value="1"/>
</dbReference>
<name>A0A5D8Z904_9GAMM</name>